<evidence type="ECO:0000313" key="2">
    <source>
        <dbReference type="Proteomes" id="UP000254340"/>
    </source>
</evidence>
<gene>
    <name evidence="1" type="ORF">NCTC5047_05777</name>
</gene>
<accession>A0A377XN57</accession>
<evidence type="ECO:0000313" key="1">
    <source>
        <dbReference type="EMBL" id="STT84716.1"/>
    </source>
</evidence>
<sequence length="79" mass="8988">MTAGVLPFQHNLQRLGIVMDIRQVDNSQYSNRRRSRDYDMMPSLWRAMPWPGTDLQNLLGVRLYSLQLQRAGGAKPGSG</sequence>
<dbReference type="SUPFAM" id="SSF53850">
    <property type="entry name" value="Periplasmic binding protein-like II"/>
    <property type="match status" value="1"/>
</dbReference>
<dbReference type="Proteomes" id="UP000254340">
    <property type="component" value="Unassembled WGS sequence"/>
</dbReference>
<organism evidence="1 2">
    <name type="scientific">Klebsiella pneumoniae</name>
    <dbReference type="NCBI Taxonomy" id="573"/>
    <lineage>
        <taxon>Bacteria</taxon>
        <taxon>Pseudomonadati</taxon>
        <taxon>Pseudomonadota</taxon>
        <taxon>Gammaproteobacteria</taxon>
        <taxon>Enterobacterales</taxon>
        <taxon>Enterobacteriaceae</taxon>
        <taxon>Klebsiella/Raoultella group</taxon>
        <taxon>Klebsiella</taxon>
        <taxon>Klebsiella pneumoniae complex</taxon>
    </lineage>
</organism>
<name>A0A377XN57_KLEPN</name>
<dbReference type="AlphaFoldDB" id="A0A377XN57"/>
<dbReference type="Gene3D" id="3.10.105.10">
    <property type="entry name" value="Dipeptide-binding Protein, Domain 3"/>
    <property type="match status" value="1"/>
</dbReference>
<proteinExistence type="predicted"/>
<protein>
    <submittedName>
        <fullName evidence="1">ABC transporter substrate-binding protein</fullName>
    </submittedName>
</protein>
<reference evidence="1 2" key="1">
    <citation type="submission" date="2018-06" db="EMBL/GenBank/DDBJ databases">
        <authorList>
            <consortium name="Pathogen Informatics"/>
            <person name="Doyle S."/>
        </authorList>
    </citation>
    <scope>NUCLEOTIDE SEQUENCE [LARGE SCALE GENOMIC DNA]</scope>
    <source>
        <strain evidence="1 2">NCTC5047</strain>
    </source>
</reference>
<dbReference type="EMBL" id="UGLH01000006">
    <property type="protein sequence ID" value="STT84716.1"/>
    <property type="molecule type" value="Genomic_DNA"/>
</dbReference>